<proteinExistence type="inferred from homology"/>
<evidence type="ECO:0000256" key="1">
    <source>
        <dbReference type="ARBA" id="ARBA00004418"/>
    </source>
</evidence>
<dbReference type="Gene3D" id="3.40.190.10">
    <property type="entry name" value="Periplasmic binding protein-like II"/>
    <property type="match status" value="2"/>
</dbReference>
<dbReference type="RefSeq" id="WP_034832652.1">
    <property type="nucleotide sequence ID" value="NZ_JANX01000036.1"/>
</dbReference>
<accession>A0A0A0DB96</accession>
<reference evidence="3 4" key="1">
    <citation type="submission" date="2014-01" db="EMBL/GenBank/DDBJ databases">
        <title>Genome sequence determination for a cystic fibrosis isolate, Inquilinus limosus.</title>
        <authorList>
            <person name="Pino M."/>
            <person name="Di Conza J."/>
            <person name="Gutkind G."/>
        </authorList>
    </citation>
    <scope>NUCLEOTIDE SEQUENCE [LARGE SCALE GENOMIC DNA]</scope>
    <source>
        <strain evidence="3 4">MP06</strain>
    </source>
</reference>
<dbReference type="NCBIfam" id="TIGR01409">
    <property type="entry name" value="TAT_signal_seq"/>
    <property type="match status" value="1"/>
</dbReference>
<dbReference type="InterPro" id="IPR019546">
    <property type="entry name" value="TAT_signal_bac_arc"/>
</dbReference>
<dbReference type="GO" id="GO:0042597">
    <property type="term" value="C:periplasmic space"/>
    <property type="evidence" value="ECO:0007669"/>
    <property type="project" value="UniProtKB-SubCell"/>
</dbReference>
<dbReference type="Proteomes" id="UP000029995">
    <property type="component" value="Unassembled WGS sequence"/>
</dbReference>
<dbReference type="PROSITE" id="PS51318">
    <property type="entry name" value="TAT"/>
    <property type="match status" value="1"/>
</dbReference>
<sequence length="433" mass="46969">MKAFNRRSFLQGSLLAGAAGGAALSFGPGRAIAAETRLRMTWWGSQERAKRTQGVADLYKQKVPDIAIVGEPLAGDAYWTKLSTQMAGRNVSDIFQLEPSTVSDYSKRGACMALDQFIPKPLDVEAFGAKMLDLCRVDGKIYGVGLGLNSFSMFYDTTVFAKAGIPVPTPDTTWTQFAELAAELTKAAGKDQLWGAPYGARYAYVLDVWLRQRGKTLFSPEGSIGFGVEDAKEWYAYWEDLRAKNICTSADLQTQDQNTIETNPLTRGNSVMGFTYSNQLIGYQAMMPNKLGIAMVPQAGGGAPSGHYYRPALIWSIGATSKNGEAAAAFIDFFVNDIEAGKILGVERGVPMSPKVREAILPLLNETERATVDYVNLLADKVSAYPPPAPVGSQQFDRDVVRKVADQLAFGQLSVADAAQQLVEQGTATLRPK</sequence>
<comment type="caution">
    <text evidence="3">The sequence shown here is derived from an EMBL/GenBank/DDBJ whole genome shotgun (WGS) entry which is preliminary data.</text>
</comment>
<evidence type="ECO:0000313" key="3">
    <source>
        <dbReference type="EMBL" id="KGM35290.1"/>
    </source>
</evidence>
<dbReference type="EMBL" id="JANX01000036">
    <property type="protein sequence ID" value="KGM35290.1"/>
    <property type="molecule type" value="Genomic_DNA"/>
</dbReference>
<organism evidence="3 4">
    <name type="scientific">Inquilinus limosus MP06</name>
    <dbReference type="NCBI Taxonomy" id="1398085"/>
    <lineage>
        <taxon>Bacteria</taxon>
        <taxon>Pseudomonadati</taxon>
        <taxon>Pseudomonadota</taxon>
        <taxon>Alphaproteobacteria</taxon>
        <taxon>Rhodospirillales</taxon>
        <taxon>Rhodospirillaceae</taxon>
        <taxon>Inquilinus</taxon>
    </lineage>
</organism>
<protein>
    <submittedName>
        <fullName evidence="3">Sugar ABC transporter substrate-binding protein</fullName>
    </submittedName>
</protein>
<dbReference type="PANTHER" id="PTHR43649:SF11">
    <property type="entry name" value="ABC TRANSPORTER SUBSTRATE-BINDING PROTEIN YESO-RELATED"/>
    <property type="match status" value="1"/>
</dbReference>
<dbReference type="OrthoDB" id="7317090at2"/>
<comment type="similarity">
    <text evidence="2">Belongs to the bacterial solute-binding protein 1 family.</text>
</comment>
<dbReference type="PANTHER" id="PTHR43649">
    <property type="entry name" value="ARABINOSE-BINDING PROTEIN-RELATED"/>
    <property type="match status" value="1"/>
</dbReference>
<name>A0A0A0DB96_9PROT</name>
<gene>
    <name evidence="3" type="ORF">P409_05320</name>
</gene>
<dbReference type="SUPFAM" id="SSF53850">
    <property type="entry name" value="Periplasmic binding protein-like II"/>
    <property type="match status" value="1"/>
</dbReference>
<dbReference type="InterPro" id="IPR006059">
    <property type="entry name" value="SBP"/>
</dbReference>
<comment type="subcellular location">
    <subcellularLocation>
        <location evidence="1">Periplasm</location>
    </subcellularLocation>
</comment>
<dbReference type="Pfam" id="PF01547">
    <property type="entry name" value="SBP_bac_1"/>
    <property type="match status" value="1"/>
</dbReference>
<evidence type="ECO:0000256" key="2">
    <source>
        <dbReference type="ARBA" id="ARBA00008520"/>
    </source>
</evidence>
<dbReference type="InterPro" id="IPR050490">
    <property type="entry name" value="Bact_solute-bd_prot1"/>
</dbReference>
<dbReference type="InterPro" id="IPR006311">
    <property type="entry name" value="TAT_signal"/>
</dbReference>
<dbReference type="AlphaFoldDB" id="A0A0A0DB96"/>
<evidence type="ECO:0000313" key="4">
    <source>
        <dbReference type="Proteomes" id="UP000029995"/>
    </source>
</evidence>